<name>A0ACC0BSN5_CATRO</name>
<comment type="caution">
    <text evidence="1">The sequence shown here is derived from an EMBL/GenBank/DDBJ whole genome shotgun (WGS) entry which is preliminary data.</text>
</comment>
<keyword evidence="2" id="KW-1185">Reference proteome</keyword>
<accession>A0ACC0BSN5</accession>
<sequence>MSHARKEILIKNFVQAIPSYVMSCFLLPTNIIHSLNSIGDKKICWKAWNFERLNFALLAKQCWCIIKSPSSLMTTCLQENLLVGRNLLSLGLRHCIGNGLSPNTSHGKWIPTLRKLTPSPYHLSRGMERKVSDLID</sequence>
<dbReference type="Proteomes" id="UP001060085">
    <property type="component" value="Linkage Group LG02"/>
</dbReference>
<protein>
    <submittedName>
        <fullName evidence="1">Uncharacterized protein</fullName>
    </submittedName>
</protein>
<dbReference type="EMBL" id="CM044702">
    <property type="protein sequence ID" value="KAI5675691.1"/>
    <property type="molecule type" value="Genomic_DNA"/>
</dbReference>
<evidence type="ECO:0000313" key="1">
    <source>
        <dbReference type="EMBL" id="KAI5675691.1"/>
    </source>
</evidence>
<evidence type="ECO:0000313" key="2">
    <source>
        <dbReference type="Proteomes" id="UP001060085"/>
    </source>
</evidence>
<reference evidence="2" key="1">
    <citation type="journal article" date="2023" name="Nat. Plants">
        <title>Single-cell RNA sequencing provides a high-resolution roadmap for understanding the multicellular compartmentation of specialized metabolism.</title>
        <authorList>
            <person name="Sun S."/>
            <person name="Shen X."/>
            <person name="Li Y."/>
            <person name="Li Y."/>
            <person name="Wang S."/>
            <person name="Li R."/>
            <person name="Zhang H."/>
            <person name="Shen G."/>
            <person name="Guo B."/>
            <person name="Wei J."/>
            <person name="Xu J."/>
            <person name="St-Pierre B."/>
            <person name="Chen S."/>
            <person name="Sun C."/>
        </authorList>
    </citation>
    <scope>NUCLEOTIDE SEQUENCE [LARGE SCALE GENOMIC DNA]</scope>
</reference>
<gene>
    <name evidence="1" type="ORF">M9H77_06641</name>
</gene>
<proteinExistence type="predicted"/>
<organism evidence="1 2">
    <name type="scientific">Catharanthus roseus</name>
    <name type="common">Madagascar periwinkle</name>
    <name type="synonym">Vinca rosea</name>
    <dbReference type="NCBI Taxonomy" id="4058"/>
    <lineage>
        <taxon>Eukaryota</taxon>
        <taxon>Viridiplantae</taxon>
        <taxon>Streptophyta</taxon>
        <taxon>Embryophyta</taxon>
        <taxon>Tracheophyta</taxon>
        <taxon>Spermatophyta</taxon>
        <taxon>Magnoliopsida</taxon>
        <taxon>eudicotyledons</taxon>
        <taxon>Gunneridae</taxon>
        <taxon>Pentapetalae</taxon>
        <taxon>asterids</taxon>
        <taxon>lamiids</taxon>
        <taxon>Gentianales</taxon>
        <taxon>Apocynaceae</taxon>
        <taxon>Rauvolfioideae</taxon>
        <taxon>Vinceae</taxon>
        <taxon>Catharanthinae</taxon>
        <taxon>Catharanthus</taxon>
    </lineage>
</organism>